<dbReference type="PROSITE" id="PS51257">
    <property type="entry name" value="PROKAR_LIPOPROTEIN"/>
    <property type="match status" value="1"/>
</dbReference>
<feature type="domain" description="PLD phosphodiesterase" evidence="8">
    <location>
        <begin position="145"/>
        <end position="171"/>
    </location>
</feature>
<comment type="catalytic activity">
    <reaction evidence="1">
        <text>a 1,2-diacyl-sn-glycero-3-phosphocholine + H2O = a 1,2-diacyl-sn-glycero-3-phosphate + choline + H(+)</text>
        <dbReference type="Rhea" id="RHEA:14445"/>
        <dbReference type="ChEBI" id="CHEBI:15354"/>
        <dbReference type="ChEBI" id="CHEBI:15377"/>
        <dbReference type="ChEBI" id="CHEBI:15378"/>
        <dbReference type="ChEBI" id="CHEBI:57643"/>
        <dbReference type="ChEBI" id="CHEBI:58608"/>
        <dbReference type="EC" id="3.1.4.4"/>
    </reaction>
</comment>
<accession>K1YY27</accession>
<evidence type="ECO:0000256" key="3">
    <source>
        <dbReference type="ARBA" id="ARBA00012027"/>
    </source>
</evidence>
<evidence type="ECO:0000256" key="4">
    <source>
        <dbReference type="ARBA" id="ARBA00022801"/>
    </source>
</evidence>
<protein>
    <recommendedName>
        <fullName evidence="3">phospholipase D</fullName>
        <ecNumber evidence="3">3.1.4.4</ecNumber>
    </recommendedName>
</protein>
<organism evidence="9">
    <name type="scientific">uncultured bacterium</name>
    <name type="common">gcode 4</name>
    <dbReference type="NCBI Taxonomy" id="1234023"/>
    <lineage>
        <taxon>Bacteria</taxon>
        <taxon>environmental samples</taxon>
    </lineage>
</organism>
<dbReference type="PROSITE" id="PS50035">
    <property type="entry name" value="PLD"/>
    <property type="match status" value="2"/>
</dbReference>
<comment type="caution">
    <text evidence="9">The sequence shown here is derived from an EMBL/GenBank/DDBJ whole genome shotgun (WGS) entry which is preliminary data.</text>
</comment>
<dbReference type="GO" id="GO:0016042">
    <property type="term" value="P:lipid catabolic process"/>
    <property type="evidence" value="ECO:0007669"/>
    <property type="project" value="UniProtKB-KW"/>
</dbReference>
<sequence length="353" mass="40368">MFLKKTLLIFLFPILLLSSCSSEYWQFHEKKQAREQEKQKTIQSLQDFSIEQIETHDVEILATPDKKVLDRIVSMVDQSKNQIFIEVYIFTEKWILESLKNAKKRWVDVRVVLEKNVFGAPSINSKTFKSLQWAGISITYDNSKLYNFVHTKLLIIDDVYIITTGNLSYSSFTTNREFFVIGKNPADVQTLKNIFLADFTWQEISESTTNLVISPVNSRKKIETLLKSAKKDIFLYAENFWDNSILSILSQKVASGIPVTICMADPSKVKSNTEVIALLKGKRIDVRTSKKPVIHAKAALVDSEHGYIGSENYSANSLDENREIGTLIKASPEFTEMFRSVFESDCPNGEIYK</sequence>
<keyword evidence="7" id="KW-0732">Signal</keyword>
<dbReference type="InterPro" id="IPR001736">
    <property type="entry name" value="PLipase_D/transphosphatidylase"/>
</dbReference>
<dbReference type="GO" id="GO:0004630">
    <property type="term" value="F:phospholipase D activity"/>
    <property type="evidence" value="ECO:0007669"/>
    <property type="project" value="UniProtKB-EC"/>
</dbReference>
<proteinExistence type="inferred from homology"/>
<evidence type="ECO:0000256" key="2">
    <source>
        <dbReference type="ARBA" id="ARBA00008664"/>
    </source>
</evidence>
<dbReference type="SUPFAM" id="SSF56024">
    <property type="entry name" value="Phospholipase D/nuclease"/>
    <property type="match status" value="2"/>
</dbReference>
<keyword evidence="4" id="KW-0378">Hydrolase</keyword>
<keyword evidence="5" id="KW-0442">Lipid degradation</keyword>
<dbReference type="GO" id="GO:0016891">
    <property type="term" value="F:RNA endonuclease activity producing 5'-phosphomonoesters, hydrolytic mechanism"/>
    <property type="evidence" value="ECO:0007669"/>
    <property type="project" value="TreeGrafter"/>
</dbReference>
<name>K1YY27_9BACT</name>
<dbReference type="Gene3D" id="3.30.870.10">
    <property type="entry name" value="Endonuclease Chain A"/>
    <property type="match status" value="2"/>
</dbReference>
<dbReference type="EC" id="3.1.4.4" evidence="3"/>
<reference evidence="9" key="1">
    <citation type="journal article" date="2012" name="Science">
        <title>Fermentation, hydrogen, and sulfur metabolism in multiple uncultivated bacterial phyla.</title>
        <authorList>
            <person name="Wrighton K.C."/>
            <person name="Thomas B.C."/>
            <person name="Sharon I."/>
            <person name="Miller C.S."/>
            <person name="Castelle C.J."/>
            <person name="VerBerkmoes N.C."/>
            <person name="Wilkins M.J."/>
            <person name="Hettich R.L."/>
            <person name="Lipton M.S."/>
            <person name="Williams K.H."/>
            <person name="Long P.E."/>
            <person name="Banfield J.F."/>
        </authorList>
    </citation>
    <scope>NUCLEOTIDE SEQUENCE [LARGE SCALE GENOMIC DNA]</scope>
</reference>
<feature type="domain" description="PLD phosphodiesterase" evidence="8">
    <location>
        <begin position="290"/>
        <end position="317"/>
    </location>
</feature>
<dbReference type="PANTHER" id="PTHR43856">
    <property type="entry name" value="CARDIOLIPIN HYDROLASE"/>
    <property type="match status" value="1"/>
</dbReference>
<evidence type="ECO:0000256" key="6">
    <source>
        <dbReference type="ARBA" id="ARBA00023098"/>
    </source>
</evidence>
<evidence type="ECO:0000256" key="7">
    <source>
        <dbReference type="SAM" id="SignalP"/>
    </source>
</evidence>
<evidence type="ECO:0000256" key="1">
    <source>
        <dbReference type="ARBA" id="ARBA00000798"/>
    </source>
</evidence>
<dbReference type="AlphaFoldDB" id="K1YY27"/>
<feature type="chain" id="PRO_5022745118" description="phospholipase D" evidence="7">
    <location>
        <begin position="24"/>
        <end position="353"/>
    </location>
</feature>
<dbReference type="SMART" id="SM00155">
    <property type="entry name" value="PLDc"/>
    <property type="match status" value="2"/>
</dbReference>
<feature type="signal peptide" evidence="7">
    <location>
        <begin position="1"/>
        <end position="23"/>
    </location>
</feature>
<dbReference type="Pfam" id="PF13091">
    <property type="entry name" value="PLDc_2"/>
    <property type="match status" value="2"/>
</dbReference>
<dbReference type="InterPro" id="IPR051406">
    <property type="entry name" value="PLD_domain"/>
</dbReference>
<evidence type="ECO:0000256" key="5">
    <source>
        <dbReference type="ARBA" id="ARBA00022963"/>
    </source>
</evidence>
<dbReference type="InterPro" id="IPR025202">
    <property type="entry name" value="PLD-like_dom"/>
</dbReference>
<keyword evidence="6" id="KW-0443">Lipid metabolism</keyword>
<gene>
    <name evidence="9" type="ORF">ACD_78C00093G0003</name>
</gene>
<dbReference type="GO" id="GO:0006793">
    <property type="term" value="P:phosphorus metabolic process"/>
    <property type="evidence" value="ECO:0007669"/>
    <property type="project" value="UniProtKB-ARBA"/>
</dbReference>
<dbReference type="EMBL" id="AMFJ01034093">
    <property type="protein sequence ID" value="EKD30309.1"/>
    <property type="molecule type" value="Genomic_DNA"/>
</dbReference>
<comment type="similarity">
    <text evidence="2">Belongs to the phospholipase D family.</text>
</comment>
<evidence type="ECO:0000259" key="8">
    <source>
        <dbReference type="PROSITE" id="PS50035"/>
    </source>
</evidence>
<dbReference type="PANTHER" id="PTHR43856:SF1">
    <property type="entry name" value="MITOCHONDRIAL CARDIOLIPIN HYDROLASE"/>
    <property type="match status" value="1"/>
</dbReference>
<evidence type="ECO:0000313" key="9">
    <source>
        <dbReference type="EMBL" id="EKD30309.1"/>
    </source>
</evidence>